<dbReference type="PANTHER" id="PTHR31232">
    <property type="match status" value="1"/>
</dbReference>
<keyword evidence="8" id="KW-1185">Reference proteome</keyword>
<dbReference type="AlphaFoldDB" id="B9T6I6"/>
<dbReference type="OrthoDB" id="1848419at2759"/>
<evidence type="ECO:0000256" key="1">
    <source>
        <dbReference type="ARBA" id="ARBA00004613"/>
    </source>
</evidence>
<gene>
    <name evidence="7" type="ORF">RCOM_0584390</name>
</gene>
<dbReference type="InParanoid" id="B9T6I6"/>
<dbReference type="Pfam" id="PF05938">
    <property type="entry name" value="Self-incomp_S1"/>
    <property type="match status" value="1"/>
</dbReference>
<accession>B9T6I6</accession>
<evidence type="ECO:0000313" key="8">
    <source>
        <dbReference type="Proteomes" id="UP000008311"/>
    </source>
</evidence>
<comment type="subcellular location">
    <subcellularLocation>
        <location evidence="1 6">Secreted</location>
    </subcellularLocation>
</comment>
<organism evidence="7 8">
    <name type="scientific">Ricinus communis</name>
    <name type="common">Castor bean</name>
    <dbReference type="NCBI Taxonomy" id="3988"/>
    <lineage>
        <taxon>Eukaryota</taxon>
        <taxon>Viridiplantae</taxon>
        <taxon>Streptophyta</taxon>
        <taxon>Embryophyta</taxon>
        <taxon>Tracheophyta</taxon>
        <taxon>Spermatophyta</taxon>
        <taxon>Magnoliopsida</taxon>
        <taxon>eudicotyledons</taxon>
        <taxon>Gunneridae</taxon>
        <taxon>Pentapetalae</taxon>
        <taxon>rosids</taxon>
        <taxon>fabids</taxon>
        <taxon>Malpighiales</taxon>
        <taxon>Euphorbiaceae</taxon>
        <taxon>Acalyphoideae</taxon>
        <taxon>Acalypheae</taxon>
        <taxon>Ricinus</taxon>
    </lineage>
</organism>
<evidence type="ECO:0000313" key="7">
    <source>
        <dbReference type="EMBL" id="EEF28530.1"/>
    </source>
</evidence>
<evidence type="ECO:0000256" key="2">
    <source>
        <dbReference type="ARBA" id="ARBA00005581"/>
    </source>
</evidence>
<evidence type="ECO:0000256" key="5">
    <source>
        <dbReference type="ARBA" id="ARBA00022729"/>
    </source>
</evidence>
<reference evidence="8" key="1">
    <citation type="journal article" date="2010" name="Nat. Biotechnol.">
        <title>Draft genome sequence of the oilseed species Ricinus communis.</title>
        <authorList>
            <person name="Chan A.P."/>
            <person name="Crabtree J."/>
            <person name="Zhao Q."/>
            <person name="Lorenzi H."/>
            <person name="Orvis J."/>
            <person name="Puiu D."/>
            <person name="Melake-Berhan A."/>
            <person name="Jones K.M."/>
            <person name="Redman J."/>
            <person name="Chen G."/>
            <person name="Cahoon E.B."/>
            <person name="Gedil M."/>
            <person name="Stanke M."/>
            <person name="Haas B.J."/>
            <person name="Wortman J.R."/>
            <person name="Fraser-Liggett C.M."/>
            <person name="Ravel J."/>
            <person name="Rabinowicz P.D."/>
        </authorList>
    </citation>
    <scope>NUCLEOTIDE SEQUENCE [LARGE SCALE GENOMIC DNA]</scope>
    <source>
        <strain evidence="8">cv. Hale</strain>
    </source>
</reference>
<comment type="similarity">
    <text evidence="2 6">Belongs to the plant self-incompatibility (S1) protein family.</text>
</comment>
<dbReference type="InterPro" id="IPR010264">
    <property type="entry name" value="Self-incomp_S1"/>
</dbReference>
<keyword evidence="5 6" id="KW-0732">Signal</keyword>
<dbReference type="KEGG" id="rcu:8284769"/>
<dbReference type="EMBL" id="EQ974612">
    <property type="protein sequence ID" value="EEF28530.1"/>
    <property type="molecule type" value="Genomic_DNA"/>
</dbReference>
<dbReference type="PANTHER" id="PTHR31232:SF155">
    <property type="entry name" value="PLANT SELF-INCOMPATIBILITY PROTEIN S1 FAMILY"/>
    <property type="match status" value="1"/>
</dbReference>
<dbReference type="Proteomes" id="UP000008311">
    <property type="component" value="Unassembled WGS sequence"/>
</dbReference>
<feature type="chain" id="PRO_5025092803" description="S-protein homolog" evidence="6">
    <location>
        <begin position="26"/>
        <end position="152"/>
    </location>
</feature>
<evidence type="ECO:0000256" key="3">
    <source>
        <dbReference type="ARBA" id="ARBA00022471"/>
    </source>
</evidence>
<evidence type="ECO:0000256" key="4">
    <source>
        <dbReference type="ARBA" id="ARBA00022525"/>
    </source>
</evidence>
<protein>
    <recommendedName>
        <fullName evidence="6">S-protein homolog</fullName>
    </recommendedName>
</protein>
<sequence>MIRVLTSDILLFLALALATNHTCLGFCITQRYDVHIINNLSNNNFLGLHCWSGDDDLGTHELSPSDEFHFHFCTNVFGSTRFWCDFNWNRNQYGGRFEVFWDWPELSEMCNSESCVWSARDDGLYLLDAAGQKFVKEYIWEVAGHQQQKVSY</sequence>
<keyword evidence="3 6" id="KW-0713">Self-incompatibility</keyword>
<keyword evidence="4 6" id="KW-0964">Secreted</keyword>
<dbReference type="GO" id="GO:0060320">
    <property type="term" value="P:rejection of self pollen"/>
    <property type="evidence" value="ECO:0007669"/>
    <property type="project" value="UniProtKB-KW"/>
</dbReference>
<proteinExistence type="inferred from homology"/>
<name>B9T6I6_RICCO</name>
<dbReference type="GO" id="GO:0005576">
    <property type="term" value="C:extracellular region"/>
    <property type="evidence" value="ECO:0007669"/>
    <property type="project" value="UniProtKB-SubCell"/>
</dbReference>
<dbReference type="OMA" id="WTFRENI"/>
<feature type="signal peptide" evidence="6">
    <location>
        <begin position="1"/>
        <end position="25"/>
    </location>
</feature>
<evidence type="ECO:0000256" key="6">
    <source>
        <dbReference type="RuleBase" id="RU367044"/>
    </source>
</evidence>